<dbReference type="Pfam" id="PF17936">
    <property type="entry name" value="Big_6"/>
    <property type="match status" value="1"/>
</dbReference>
<dbReference type="Gene3D" id="2.60.120.380">
    <property type="match status" value="3"/>
</dbReference>
<keyword evidence="4" id="KW-1185">Reference proteome</keyword>
<comment type="caution">
    <text evidence="3">The sequence shown here is derived from an EMBL/GenBank/DDBJ whole genome shotgun (WGS) entry which is preliminary data.</text>
</comment>
<evidence type="ECO:0000313" key="4">
    <source>
        <dbReference type="Proteomes" id="UP001398420"/>
    </source>
</evidence>
<proteinExistence type="predicted"/>
<dbReference type="InterPro" id="IPR041498">
    <property type="entry name" value="Big_6"/>
</dbReference>
<dbReference type="RefSeq" id="WP_087682284.1">
    <property type="nucleotide sequence ID" value="NZ_JBBCRB010000001.1"/>
</dbReference>
<gene>
    <name evidence="3" type="ORF">AAF454_13320</name>
</gene>
<dbReference type="EMBL" id="JBCEWA010000012">
    <property type="protein sequence ID" value="MEL5989387.1"/>
    <property type="molecule type" value="Genomic_DNA"/>
</dbReference>
<protein>
    <submittedName>
        <fullName evidence="3">Ig-like domain-containing protein</fullName>
    </submittedName>
</protein>
<dbReference type="Proteomes" id="UP001398420">
    <property type="component" value="Unassembled WGS sequence"/>
</dbReference>
<dbReference type="InterPro" id="IPR013783">
    <property type="entry name" value="Ig-like_fold"/>
</dbReference>
<evidence type="ECO:0000313" key="3">
    <source>
        <dbReference type="EMBL" id="MEL5989387.1"/>
    </source>
</evidence>
<dbReference type="Gene3D" id="2.60.40.10">
    <property type="entry name" value="Immunoglobulins"/>
    <property type="match status" value="1"/>
</dbReference>
<name>A0ABU9LNE2_9BACL</name>
<feature type="domain" description="Bacterial Ig" evidence="2">
    <location>
        <begin position="378"/>
        <end position="448"/>
    </location>
</feature>
<evidence type="ECO:0000259" key="2">
    <source>
        <dbReference type="Pfam" id="PF17936"/>
    </source>
</evidence>
<accession>A0ABU9LNE2</accession>
<feature type="chain" id="PRO_5047260791" evidence="1">
    <location>
        <begin position="25"/>
        <end position="454"/>
    </location>
</feature>
<feature type="signal peptide" evidence="1">
    <location>
        <begin position="1"/>
        <end position="24"/>
    </location>
</feature>
<reference evidence="3 4" key="1">
    <citation type="submission" date="2024-04" db="EMBL/GenBank/DDBJ databases">
        <authorList>
            <person name="Wu Y.S."/>
            <person name="Zhang L."/>
        </authorList>
    </citation>
    <scope>NUCLEOTIDE SEQUENCE [LARGE SCALE GENOMIC DNA]</scope>
    <source>
        <strain evidence="3 4">KG-01</strain>
    </source>
</reference>
<keyword evidence="1" id="KW-0732">Signal</keyword>
<sequence length="454" mass="50712">MKRLYIVGILLLAAIFFIPQQASAATALTSGKWTTGEITDTTTKQTYQFKLTKPSKVTVEVKSYMNELEAFVYNSKETNMVKPMHFFGADPTNPITQKETVYLQAGTYTIHTNRVAFSGQTGKYQVRATWKTNGSNEVEPNDEPNQAQPIEVNKTKIKGQLGLDDLADYYMVEVDRAGKLTVQTKSYMPFLQVELYNLAQVQMTKVNDFQQATNTKAVTRSGSMYVEKGQYLIKISNTGVLDSMGLYEIQTKFVGASNNEKEPNNSPEKAQTLKPNVVPITGLISFGDRLDYYKLNVPKTAEVKVQVKSHMKWLEVSIYNQSFKRIDTHNYFTGASDQLLVSKTLKNKLKTGVYYIGVKELGYFGTYQINASIPTIVPKAPTVKAVKKGATRVTGTTYKKSQVTVKIGKKEYKGKSNTKGAFSIKVPKQKAKTNIYVSVTTDNGTSSYKKVQVK</sequence>
<organism evidence="3 4">
    <name type="scientific">Kurthia gibsonii</name>
    <dbReference type="NCBI Taxonomy" id="33946"/>
    <lineage>
        <taxon>Bacteria</taxon>
        <taxon>Bacillati</taxon>
        <taxon>Bacillota</taxon>
        <taxon>Bacilli</taxon>
        <taxon>Bacillales</taxon>
        <taxon>Caryophanaceae</taxon>
        <taxon>Kurthia</taxon>
    </lineage>
</organism>
<dbReference type="SUPFAM" id="SSF89260">
    <property type="entry name" value="Collagen-binding domain"/>
    <property type="match status" value="2"/>
</dbReference>
<evidence type="ECO:0000256" key="1">
    <source>
        <dbReference type="SAM" id="SignalP"/>
    </source>
</evidence>